<evidence type="ECO:0000256" key="1">
    <source>
        <dbReference type="SAM" id="MobiDB-lite"/>
    </source>
</evidence>
<dbReference type="CDD" id="cd00821">
    <property type="entry name" value="PH"/>
    <property type="match status" value="1"/>
</dbReference>
<reference evidence="3" key="1">
    <citation type="submission" date="2022-08" db="EMBL/GenBank/DDBJ databases">
        <title>Novel sulfate-reducing endosymbionts in the free-living metamonad Anaeramoeba.</title>
        <authorList>
            <person name="Jerlstrom-Hultqvist J."/>
            <person name="Cepicka I."/>
            <person name="Gallot-Lavallee L."/>
            <person name="Salas-Leiva D."/>
            <person name="Curtis B.A."/>
            <person name="Zahonova K."/>
            <person name="Pipaliya S."/>
            <person name="Dacks J."/>
            <person name="Roger A.J."/>
        </authorList>
    </citation>
    <scope>NUCLEOTIDE SEQUENCE</scope>
    <source>
        <strain evidence="3">Schooner1</strain>
    </source>
</reference>
<protein>
    <submittedName>
        <fullName evidence="3">Tandem ph domain containing protein</fullName>
    </submittedName>
</protein>
<evidence type="ECO:0000259" key="2">
    <source>
        <dbReference type="PROSITE" id="PS50003"/>
    </source>
</evidence>
<dbReference type="SMART" id="SM00233">
    <property type="entry name" value="PH"/>
    <property type="match status" value="1"/>
</dbReference>
<evidence type="ECO:0000313" key="4">
    <source>
        <dbReference type="Proteomes" id="UP001150062"/>
    </source>
</evidence>
<comment type="caution">
    <text evidence="3">The sequence shown here is derived from an EMBL/GenBank/DDBJ whole genome shotgun (WGS) entry which is preliminary data.</text>
</comment>
<dbReference type="PROSITE" id="PS50003">
    <property type="entry name" value="PH_DOMAIN"/>
    <property type="match status" value="1"/>
</dbReference>
<feature type="compositionally biased region" description="Basic and acidic residues" evidence="1">
    <location>
        <begin position="128"/>
        <end position="196"/>
    </location>
</feature>
<dbReference type="EMBL" id="JAOAOG010000239">
    <property type="protein sequence ID" value="KAJ6237141.1"/>
    <property type="molecule type" value="Genomic_DNA"/>
</dbReference>
<dbReference type="SUPFAM" id="SSF50729">
    <property type="entry name" value="PH domain-like"/>
    <property type="match status" value="1"/>
</dbReference>
<dbReference type="InterPro" id="IPR011993">
    <property type="entry name" value="PH-like_dom_sf"/>
</dbReference>
<gene>
    <name evidence="3" type="ORF">M0813_26695</name>
</gene>
<accession>A0ABQ8XX05</accession>
<evidence type="ECO:0000313" key="3">
    <source>
        <dbReference type="EMBL" id="KAJ6237141.1"/>
    </source>
</evidence>
<name>A0ABQ8XX05_9EUKA</name>
<proteinExistence type="predicted"/>
<feature type="compositionally biased region" description="Basic and acidic residues" evidence="1">
    <location>
        <begin position="204"/>
        <end position="233"/>
    </location>
</feature>
<feature type="region of interest" description="Disordered" evidence="1">
    <location>
        <begin position="124"/>
        <end position="233"/>
    </location>
</feature>
<dbReference type="Proteomes" id="UP001150062">
    <property type="component" value="Unassembled WGS sequence"/>
</dbReference>
<dbReference type="InterPro" id="IPR001849">
    <property type="entry name" value="PH_domain"/>
</dbReference>
<dbReference type="Gene3D" id="2.30.29.30">
    <property type="entry name" value="Pleckstrin-homology domain (PH domain)/Phosphotyrosine-binding domain (PTB)"/>
    <property type="match status" value="1"/>
</dbReference>
<keyword evidence="4" id="KW-1185">Reference proteome</keyword>
<sequence length="233" mass="27912">MSRTNKLGRVIKEGWLTKKGGFIKFRQVYQWRYFKLVKDKGVYYLHWFISKEEAKKISPRNSLLLTNVLEMGIQTIKDQKCFYLKTKKKVYSLRTKNSEEGFNSWVQAIAVLIPKNKRKGIVLPEEQNTEKKKEKEKEEGKSKNIKNEETKEKDNSKEEDQDLNKNKNEKEKEDNKSNSDQELEIKPKNGNEKENENSQEEDQEKEKEKEKNKEEKKEEEKEKEKEKEKEEEN</sequence>
<organism evidence="3 4">
    <name type="scientific">Anaeramoeba flamelloides</name>
    <dbReference type="NCBI Taxonomy" id="1746091"/>
    <lineage>
        <taxon>Eukaryota</taxon>
        <taxon>Metamonada</taxon>
        <taxon>Anaeramoebidae</taxon>
        <taxon>Anaeramoeba</taxon>
    </lineage>
</organism>
<feature type="domain" description="PH" evidence="2">
    <location>
        <begin position="9"/>
        <end position="114"/>
    </location>
</feature>